<keyword evidence="3" id="KW-1133">Transmembrane helix</keyword>
<evidence type="ECO:0000313" key="5">
    <source>
        <dbReference type="Proteomes" id="UP000580250"/>
    </source>
</evidence>
<evidence type="ECO:0000256" key="2">
    <source>
        <dbReference type="SAM" id="MobiDB-lite"/>
    </source>
</evidence>
<feature type="region of interest" description="Disordered" evidence="2">
    <location>
        <begin position="357"/>
        <end position="400"/>
    </location>
</feature>
<reference evidence="4 5" key="1">
    <citation type="submission" date="2020-08" db="EMBL/GenBank/DDBJ databases">
        <authorList>
            <person name="Koutsovoulos G."/>
            <person name="Danchin GJ E."/>
        </authorList>
    </citation>
    <scope>NUCLEOTIDE SEQUENCE [LARGE SCALE GENOMIC DNA]</scope>
</reference>
<dbReference type="AlphaFoldDB" id="A0A6V7W6Y9"/>
<dbReference type="Proteomes" id="UP000580250">
    <property type="component" value="Unassembled WGS sequence"/>
</dbReference>
<feature type="transmembrane region" description="Helical" evidence="3">
    <location>
        <begin position="446"/>
        <end position="471"/>
    </location>
</feature>
<dbReference type="EMBL" id="CAJEWN010000445">
    <property type="protein sequence ID" value="CAD2182824.1"/>
    <property type="molecule type" value="Genomic_DNA"/>
</dbReference>
<evidence type="ECO:0000256" key="3">
    <source>
        <dbReference type="SAM" id="Phobius"/>
    </source>
</evidence>
<comment type="caution">
    <text evidence="4">The sequence shown here is derived from an EMBL/GenBank/DDBJ whole genome shotgun (WGS) entry which is preliminary data.</text>
</comment>
<sequence>MLFCFDDGSGTKKASTNPRSATTILPMFFASTLFVFVLVGQVNSEKCNGPIGFFNHTLKDGHVTLADYSEAVGAGDDSLLVKYTNRSESCDVKINEGSIVLYYKRKNGKNINDTGCIVDLLTKHPNMVKFKTGVRSKPDDCLKNCSGHIFDGASANLLPFAYSLTEKKNVTKLKKGQLSERNKKDCNNHNFCGDEQLCMPWTSLEVAWNKCFFEDGKYPIFAHIHPIGEKLAKWSIKDLNGSEEFGLTIEEGGFSMDLKGKPIKEGKYNRNDEELENHPYCVLKGKGFIKPVAWKINGTNPAPGYDYLLVFYMLPQNASRNHSKGDITKSKPVGPKCEELYIEFDKDHYKLLSVGDPTTTTTTTTTTPLPTTTTTTTSTTTTSTPAAVKTTETTTTTTEKPKHRSDDFWRGVIFGGFLAFIMLSCFIFIMACCCEKRTTRFCGKTCLMLHAINLTIFTLIGLGVFFIYTIVDNPSGLIVFILILSLTCCCMVSTCCIVHKYYKYEEGKLEDQKRRRREKEKKKEEEERIKNKKYQKEIDQVIDEYIAATKDFEDINPEVIKHAKKAQKLGPRQMPLPPYCSVGISTISDRPKVDRKEDTTTANSLMAATETSKIEAAEHLKMDGKSEEAKVEEKSKMGEKSKMEEDKAMMEATAKVEEKSKMGEKSKMATTANSMMETNSKMEEEDKSKSSQQE</sequence>
<feature type="compositionally biased region" description="Low complexity" evidence="2">
    <location>
        <begin position="357"/>
        <end position="398"/>
    </location>
</feature>
<keyword evidence="1" id="KW-0175">Coiled coil</keyword>
<evidence type="ECO:0000256" key="1">
    <source>
        <dbReference type="SAM" id="Coils"/>
    </source>
</evidence>
<protein>
    <submittedName>
        <fullName evidence="4">Uncharacterized protein</fullName>
    </submittedName>
</protein>
<gene>
    <name evidence="4" type="ORF">MENT_LOCUS35070</name>
</gene>
<accession>A0A6V7W6Y9</accession>
<proteinExistence type="predicted"/>
<feature type="transmembrane region" description="Helical" evidence="3">
    <location>
        <begin position="408"/>
        <end position="434"/>
    </location>
</feature>
<feature type="compositionally biased region" description="Basic and acidic residues" evidence="2">
    <location>
        <begin position="612"/>
        <end position="667"/>
    </location>
</feature>
<evidence type="ECO:0000313" key="4">
    <source>
        <dbReference type="EMBL" id="CAD2182824.1"/>
    </source>
</evidence>
<keyword evidence="3" id="KW-0472">Membrane</keyword>
<keyword evidence="3" id="KW-0812">Transmembrane</keyword>
<organism evidence="4 5">
    <name type="scientific">Meloidogyne enterolobii</name>
    <name type="common">Root-knot nematode worm</name>
    <name type="synonym">Meloidogyne mayaguensis</name>
    <dbReference type="NCBI Taxonomy" id="390850"/>
    <lineage>
        <taxon>Eukaryota</taxon>
        <taxon>Metazoa</taxon>
        <taxon>Ecdysozoa</taxon>
        <taxon>Nematoda</taxon>
        <taxon>Chromadorea</taxon>
        <taxon>Rhabditida</taxon>
        <taxon>Tylenchina</taxon>
        <taxon>Tylenchomorpha</taxon>
        <taxon>Tylenchoidea</taxon>
        <taxon>Meloidogynidae</taxon>
        <taxon>Meloidogyninae</taxon>
        <taxon>Meloidogyne</taxon>
    </lineage>
</organism>
<feature type="compositionally biased region" description="Polar residues" evidence="2">
    <location>
        <begin position="669"/>
        <end position="679"/>
    </location>
</feature>
<feature type="compositionally biased region" description="Basic and acidic residues" evidence="2">
    <location>
        <begin position="680"/>
        <end position="694"/>
    </location>
</feature>
<feature type="transmembrane region" description="Helical" evidence="3">
    <location>
        <begin position="477"/>
        <end position="498"/>
    </location>
</feature>
<feature type="coiled-coil region" evidence="1">
    <location>
        <begin position="502"/>
        <end position="551"/>
    </location>
</feature>
<feature type="transmembrane region" description="Helical" evidence="3">
    <location>
        <begin position="21"/>
        <end position="40"/>
    </location>
</feature>
<name>A0A6V7W6Y9_MELEN</name>
<feature type="region of interest" description="Disordered" evidence="2">
    <location>
        <begin position="609"/>
        <end position="694"/>
    </location>
</feature>